<dbReference type="AlphaFoldDB" id="A0A8H5CT73"/>
<evidence type="ECO:0000313" key="4">
    <source>
        <dbReference type="EMBL" id="KAF5346177.1"/>
    </source>
</evidence>
<dbReference type="Proteomes" id="UP000559256">
    <property type="component" value="Unassembled WGS sequence"/>
</dbReference>
<organism evidence="4 5">
    <name type="scientific">Tetrapyrgos nigripes</name>
    <dbReference type="NCBI Taxonomy" id="182062"/>
    <lineage>
        <taxon>Eukaryota</taxon>
        <taxon>Fungi</taxon>
        <taxon>Dikarya</taxon>
        <taxon>Basidiomycota</taxon>
        <taxon>Agaricomycotina</taxon>
        <taxon>Agaricomycetes</taxon>
        <taxon>Agaricomycetidae</taxon>
        <taxon>Agaricales</taxon>
        <taxon>Marasmiineae</taxon>
        <taxon>Marasmiaceae</taxon>
        <taxon>Tetrapyrgos</taxon>
    </lineage>
</organism>
<evidence type="ECO:0000256" key="1">
    <source>
        <dbReference type="SAM" id="MobiDB-lite"/>
    </source>
</evidence>
<comment type="caution">
    <text evidence="4">The sequence shown here is derived from an EMBL/GenBank/DDBJ whole genome shotgun (WGS) entry which is preliminary data.</text>
</comment>
<dbReference type="EMBL" id="JAACJM010000105">
    <property type="protein sequence ID" value="KAF5346177.1"/>
    <property type="molecule type" value="Genomic_DNA"/>
</dbReference>
<reference evidence="4 5" key="1">
    <citation type="journal article" date="2020" name="ISME J.">
        <title>Uncovering the hidden diversity of litter-decomposition mechanisms in mushroom-forming fungi.</title>
        <authorList>
            <person name="Floudas D."/>
            <person name="Bentzer J."/>
            <person name="Ahren D."/>
            <person name="Johansson T."/>
            <person name="Persson P."/>
            <person name="Tunlid A."/>
        </authorList>
    </citation>
    <scope>NUCLEOTIDE SEQUENCE [LARGE SCALE GENOMIC DNA]</scope>
    <source>
        <strain evidence="4 5">CBS 291.85</strain>
    </source>
</reference>
<feature type="region of interest" description="Disordered" evidence="1">
    <location>
        <begin position="860"/>
        <end position="880"/>
    </location>
</feature>
<gene>
    <name evidence="4" type="ORF">D9758_009932</name>
</gene>
<dbReference type="OrthoDB" id="3221808at2759"/>
<accession>A0A8H5CT73</accession>
<keyword evidence="2" id="KW-1133">Transmembrane helix</keyword>
<keyword evidence="2" id="KW-0812">Transmembrane</keyword>
<evidence type="ECO:0000313" key="5">
    <source>
        <dbReference type="Proteomes" id="UP000559256"/>
    </source>
</evidence>
<keyword evidence="5" id="KW-1185">Reference proteome</keyword>
<dbReference type="Pfam" id="PF20153">
    <property type="entry name" value="DUF6535"/>
    <property type="match status" value="1"/>
</dbReference>
<proteinExistence type="predicted"/>
<feature type="region of interest" description="Disordered" evidence="1">
    <location>
        <begin position="1"/>
        <end position="21"/>
    </location>
</feature>
<dbReference type="InterPro" id="IPR045338">
    <property type="entry name" value="DUF6535"/>
</dbReference>
<keyword evidence="2" id="KW-0472">Membrane</keyword>
<feature type="transmembrane region" description="Helical" evidence="2">
    <location>
        <begin position="159"/>
        <end position="179"/>
    </location>
</feature>
<evidence type="ECO:0000259" key="3">
    <source>
        <dbReference type="Pfam" id="PF20153"/>
    </source>
</evidence>
<sequence>MSADAEKGTQDRNEFQSSKSDEESCSGLWEVYLGEAKRYDISLLEGWKSDMDGMLLFSALYSATLTALIVESYKTLQVDPADETVDILIQIAQGLVSISNGTAASFEIPSPYQPSTSALWTRDFIHKVNMRPSSVVSARVLAFSYFGLRKFGMHTFVDVIPILLHLSLLLFFAGLVGFLKPVNSSLMYIMAGVLAVFTTIYIGLSLLPLLYFDAPYRTPLSDILWRSWNGIIRRLPRVRGIRPNYSLNNAIVQKSSEISVSRDRLCIEYTLNSLHQDTELLPLLEAIPEVILKPGGVRVANATIIFALVHSPNPAHNLISRISNFIAQPALSADPVSQDRLMTAALKALWSLAYFLATTDSVHFPGYSIPAFWFDRRLAQKLRIVDGPAASHRISTLALVRTSRLQSIKRCIDRVAEILQSSPTEDKAAIHRQLDQAKTVLQATTIQDIHQWDSQSFRDCFSNLMQTLHQGSLAAVTSADLDWLLRYAKELVACLQHPGRWKAAQLSIMSECFSPGSIHQYEAVGTYAPLLAIGLTPDNVFRDTRGTVPHQLFLRCLQVFFSTNYGHSSLPEPTYCRAIVERYFARLVTDAAAPLIQDPTSHHLDTCLVYDLRNGAKNDEDCIFGITSLYNILVFSSHETIAFRLQNIAYREAYTQWILCNHILDSLDSAPQHPSQDDASFDVHRVFTDSQLMTIRMLGEQLLPGDPVPDSPPSPCSFGEYQQWRGKIYDYLVSINLIIISKYASTCIEYNLAPLPFVRRARRRQPRQAYKTSQIAWARATSKIVSSYINWHYPTPPEWKRLFEVAVFSISRDWTWIDDMESVMILLAAIDLHRESPTFGGMIEYEQALYDHCQAIVQGQSAQHSDPAARDTKGGFGERH</sequence>
<feature type="compositionally biased region" description="Basic and acidic residues" evidence="1">
    <location>
        <begin position="867"/>
        <end position="880"/>
    </location>
</feature>
<feature type="transmembrane region" description="Helical" evidence="2">
    <location>
        <begin position="186"/>
        <end position="211"/>
    </location>
</feature>
<name>A0A8H5CT73_9AGAR</name>
<protein>
    <recommendedName>
        <fullName evidence="3">DUF6535 domain-containing protein</fullName>
    </recommendedName>
</protein>
<feature type="domain" description="DUF6535" evidence="3">
    <location>
        <begin position="29"/>
        <end position="121"/>
    </location>
</feature>
<evidence type="ECO:0000256" key="2">
    <source>
        <dbReference type="SAM" id="Phobius"/>
    </source>
</evidence>